<dbReference type="KEGG" id="ypm:YP_0533"/>
<keyword evidence="1" id="KW-1133">Transmembrane helix</keyword>
<dbReference type="InterPro" id="IPR019201">
    <property type="entry name" value="DUF2065"/>
</dbReference>
<dbReference type="EMBL" id="AE017042">
    <property type="protein sequence ID" value="AAS60803.1"/>
    <property type="molecule type" value="Genomic_DNA"/>
</dbReference>
<feature type="transmembrane region" description="Helical" evidence="1">
    <location>
        <begin position="41"/>
        <end position="59"/>
    </location>
</feature>
<gene>
    <name evidence="2" type="ordered locus">YP_0533</name>
</gene>
<sequence>MLSPCILLEYVLERNTEARLVRAFSCVEADNFLGQTMNSTILLALGLVLVLEGLGPMLYPKAWRKMIQAMTQLPDATLRRFGGGLVVAGCVIYYMLRSHMGS</sequence>
<keyword evidence="1" id="KW-0472">Membrane</keyword>
<organism evidence="2 3">
    <name type="scientific">Yersinia pestis</name>
    <dbReference type="NCBI Taxonomy" id="632"/>
    <lineage>
        <taxon>Bacteria</taxon>
        <taxon>Pseudomonadati</taxon>
        <taxon>Pseudomonadota</taxon>
        <taxon>Gammaproteobacteria</taxon>
        <taxon>Enterobacterales</taxon>
        <taxon>Yersiniaceae</taxon>
        <taxon>Yersinia</taxon>
    </lineage>
</organism>
<name>A0A0H2W0T5_YERPE</name>
<protein>
    <submittedName>
        <fullName evidence="2">Membrane protein</fullName>
    </submittedName>
</protein>
<accession>A0A0H2W0T5</accession>
<feature type="transmembrane region" description="Helical" evidence="1">
    <location>
        <begin position="80"/>
        <end position="96"/>
    </location>
</feature>
<dbReference type="PANTHER" id="PTHR38602:SF1">
    <property type="entry name" value="INNER MEMBRANE PROTEIN"/>
    <property type="match status" value="1"/>
</dbReference>
<dbReference type="EnsemblBacteria" id="AAS60803">
    <property type="protein sequence ID" value="AAS60803"/>
    <property type="gene ID" value="YP_0533"/>
</dbReference>
<dbReference type="PANTHER" id="PTHR38602">
    <property type="entry name" value="INNER MEMBRANE PROTEIN-RELATED"/>
    <property type="match status" value="1"/>
</dbReference>
<reference evidence="3" key="1">
    <citation type="journal article" date="2004" name="DNA Res.">
        <title>Complete genome sequence of Yersinia pestis strain 91001, an isolate avirulent to humans.</title>
        <authorList>
            <person name="Song Y."/>
            <person name="Tong Z."/>
            <person name="Wang J."/>
            <person name="Wang L."/>
            <person name="Guo Z."/>
            <person name="Han Y."/>
            <person name="Zhang J."/>
            <person name="Pei D."/>
            <person name="Zhou D."/>
            <person name="Qin H."/>
            <person name="Pang X."/>
            <person name="Han Y."/>
            <person name="Zhai J."/>
            <person name="Li M."/>
            <person name="Cui B."/>
            <person name="Qi Z."/>
            <person name="Jin L."/>
            <person name="Dai R."/>
            <person name="Chen F."/>
            <person name="Li S."/>
            <person name="Ye C."/>
            <person name="Du Z."/>
            <person name="Lin W."/>
            <person name="Wang J."/>
            <person name="Yu J."/>
            <person name="Yang H."/>
            <person name="Wang J."/>
            <person name="Huang P."/>
            <person name="Yang R."/>
        </authorList>
    </citation>
    <scope>NUCLEOTIDE SEQUENCE [LARGE SCALE GENOMIC DNA]</scope>
    <source>
        <strain evidence="3">91001 / Biovar Mediaevalis</strain>
    </source>
</reference>
<dbReference type="HOGENOM" id="CLU_179416_0_0_6"/>
<dbReference type="Pfam" id="PF09838">
    <property type="entry name" value="DUF2065"/>
    <property type="match status" value="1"/>
</dbReference>
<evidence type="ECO:0000313" key="3">
    <source>
        <dbReference type="Proteomes" id="UP000001019"/>
    </source>
</evidence>
<evidence type="ECO:0000256" key="1">
    <source>
        <dbReference type="SAM" id="Phobius"/>
    </source>
</evidence>
<dbReference type="Proteomes" id="UP000001019">
    <property type="component" value="Chromosome"/>
</dbReference>
<keyword evidence="1" id="KW-0812">Transmembrane</keyword>
<dbReference type="AlphaFoldDB" id="A0A0H2W0T5"/>
<evidence type="ECO:0000313" key="2">
    <source>
        <dbReference type="EMBL" id="AAS60803.1"/>
    </source>
</evidence>
<proteinExistence type="predicted"/>